<feature type="compositionally biased region" description="Basic and acidic residues" evidence="1">
    <location>
        <begin position="57"/>
        <end position="69"/>
    </location>
</feature>
<keyword evidence="3" id="KW-1185">Reference proteome</keyword>
<comment type="caution">
    <text evidence="2">The sequence shown here is derived from an EMBL/GenBank/DDBJ whole genome shotgun (WGS) entry which is preliminary data.</text>
</comment>
<protein>
    <submittedName>
        <fullName evidence="2">Uncharacterized protein</fullName>
    </submittedName>
</protein>
<feature type="region of interest" description="Disordered" evidence="1">
    <location>
        <begin position="57"/>
        <end position="79"/>
    </location>
</feature>
<organism evidence="2 3">
    <name type="scientific">Hibiscus sabdariffa</name>
    <name type="common">roselle</name>
    <dbReference type="NCBI Taxonomy" id="183260"/>
    <lineage>
        <taxon>Eukaryota</taxon>
        <taxon>Viridiplantae</taxon>
        <taxon>Streptophyta</taxon>
        <taxon>Embryophyta</taxon>
        <taxon>Tracheophyta</taxon>
        <taxon>Spermatophyta</taxon>
        <taxon>Magnoliopsida</taxon>
        <taxon>eudicotyledons</taxon>
        <taxon>Gunneridae</taxon>
        <taxon>Pentapetalae</taxon>
        <taxon>rosids</taxon>
        <taxon>malvids</taxon>
        <taxon>Malvales</taxon>
        <taxon>Malvaceae</taxon>
        <taxon>Malvoideae</taxon>
        <taxon>Hibiscus</taxon>
    </lineage>
</organism>
<accession>A0ABR2SDP5</accession>
<proteinExistence type="predicted"/>
<name>A0ABR2SDP5_9ROSI</name>
<dbReference type="Proteomes" id="UP001396334">
    <property type="component" value="Unassembled WGS sequence"/>
</dbReference>
<evidence type="ECO:0000256" key="1">
    <source>
        <dbReference type="SAM" id="MobiDB-lite"/>
    </source>
</evidence>
<evidence type="ECO:0000313" key="2">
    <source>
        <dbReference type="EMBL" id="KAK9023381.1"/>
    </source>
</evidence>
<evidence type="ECO:0000313" key="3">
    <source>
        <dbReference type="Proteomes" id="UP001396334"/>
    </source>
</evidence>
<feature type="region of interest" description="Disordered" evidence="1">
    <location>
        <begin position="1"/>
        <end position="25"/>
    </location>
</feature>
<dbReference type="EMBL" id="JBBPBN010000015">
    <property type="protein sequence ID" value="KAK9023381.1"/>
    <property type="molecule type" value="Genomic_DNA"/>
</dbReference>
<reference evidence="2 3" key="1">
    <citation type="journal article" date="2024" name="G3 (Bethesda)">
        <title>Genome assembly of Hibiscus sabdariffa L. provides insights into metabolisms of medicinal natural products.</title>
        <authorList>
            <person name="Kim T."/>
        </authorList>
    </citation>
    <scope>NUCLEOTIDE SEQUENCE [LARGE SCALE GENOMIC DNA]</scope>
    <source>
        <strain evidence="2">TK-2024</strain>
        <tissue evidence="2">Old leaves</tissue>
    </source>
</reference>
<sequence length="147" mass="16923">MKLKEQTGGGPRAKREGRQPRFMSQETNATYQIYMYMKTSVVAAGEVEKQKELTVEADKKENKEIENKNSKTKKITQIPNDRELSTDEWFYHLCNVKGGVTPALRFTAISTALEEWQEIGPIVRLQRKKPTQGIECELGWDRQDAMN</sequence>
<gene>
    <name evidence="2" type="ORF">V6N11_003601</name>
</gene>